<protein>
    <submittedName>
        <fullName evidence="2">4-carboxymuconolactone decarboxylase</fullName>
    </submittedName>
</protein>
<organism evidence="2 3">
    <name type="scientific">Albidovulum denitrificans</name>
    <dbReference type="NCBI Taxonomy" id="404881"/>
    <lineage>
        <taxon>Bacteria</taxon>
        <taxon>Pseudomonadati</taxon>
        <taxon>Pseudomonadota</taxon>
        <taxon>Alphaproteobacteria</taxon>
        <taxon>Rhodobacterales</taxon>
        <taxon>Paracoccaceae</taxon>
        <taxon>Albidovulum</taxon>
    </lineage>
</organism>
<dbReference type="EMBL" id="PVEP01000002">
    <property type="protein sequence ID" value="PQV57608.1"/>
    <property type="molecule type" value="Genomic_DNA"/>
</dbReference>
<dbReference type="PANTHER" id="PTHR33570:SF2">
    <property type="entry name" value="CARBOXYMUCONOLACTONE DECARBOXYLASE-LIKE DOMAIN-CONTAINING PROTEIN"/>
    <property type="match status" value="1"/>
</dbReference>
<proteinExistence type="predicted"/>
<evidence type="ECO:0000313" key="3">
    <source>
        <dbReference type="Proteomes" id="UP000238338"/>
    </source>
</evidence>
<accession>A0A2S8SA71</accession>
<gene>
    <name evidence="2" type="ORF">LX70_01414</name>
</gene>
<dbReference type="AlphaFoldDB" id="A0A2S8SA71"/>
<keyword evidence="3" id="KW-1185">Reference proteome</keyword>
<sequence length="139" mass="15342">MTDAFQKLFAQMMEQGQEMARTLNPALENFSVAGFDKIWPTMSKDMMEMWFGKTFNREGLDAKTRLLVTVAALTVLGAQGEPQMRLTIRHALEAGATKREIAEVIYQMSMFGGVPAMTKALEIAQGVFDEVGDKAGDDA</sequence>
<dbReference type="InterPro" id="IPR029032">
    <property type="entry name" value="AhpD-like"/>
</dbReference>
<reference evidence="2 3" key="1">
    <citation type="submission" date="2018-02" db="EMBL/GenBank/DDBJ databases">
        <title>Genomic Encyclopedia of Archaeal and Bacterial Type Strains, Phase II (KMG-II): from individual species to whole genera.</title>
        <authorList>
            <person name="Goeker M."/>
        </authorList>
    </citation>
    <scope>NUCLEOTIDE SEQUENCE [LARGE SCALE GENOMIC DNA]</scope>
    <source>
        <strain evidence="2 3">DSM 18921</strain>
    </source>
</reference>
<dbReference type="RefSeq" id="WP_105513842.1">
    <property type="nucleotide sequence ID" value="NZ_PVEP01000002.1"/>
</dbReference>
<dbReference type="OrthoDB" id="9801400at2"/>
<dbReference type="GO" id="GO:0051920">
    <property type="term" value="F:peroxiredoxin activity"/>
    <property type="evidence" value="ECO:0007669"/>
    <property type="project" value="InterPro"/>
</dbReference>
<dbReference type="InterPro" id="IPR003779">
    <property type="entry name" value="CMD-like"/>
</dbReference>
<evidence type="ECO:0000259" key="1">
    <source>
        <dbReference type="Pfam" id="PF02627"/>
    </source>
</evidence>
<comment type="caution">
    <text evidence="2">The sequence shown here is derived from an EMBL/GenBank/DDBJ whole genome shotgun (WGS) entry which is preliminary data.</text>
</comment>
<dbReference type="Pfam" id="PF02627">
    <property type="entry name" value="CMD"/>
    <property type="match status" value="1"/>
</dbReference>
<evidence type="ECO:0000313" key="2">
    <source>
        <dbReference type="EMBL" id="PQV57608.1"/>
    </source>
</evidence>
<dbReference type="Gene3D" id="1.20.1290.10">
    <property type="entry name" value="AhpD-like"/>
    <property type="match status" value="1"/>
</dbReference>
<dbReference type="SUPFAM" id="SSF69118">
    <property type="entry name" value="AhpD-like"/>
    <property type="match status" value="1"/>
</dbReference>
<feature type="domain" description="Carboxymuconolactone decarboxylase-like" evidence="1">
    <location>
        <begin position="41"/>
        <end position="125"/>
    </location>
</feature>
<name>A0A2S8SA71_9RHOB</name>
<dbReference type="InterPro" id="IPR052512">
    <property type="entry name" value="4CMD/NDH-1_regulator"/>
</dbReference>
<dbReference type="PANTHER" id="PTHR33570">
    <property type="entry name" value="4-CARBOXYMUCONOLACTONE DECARBOXYLASE FAMILY PROTEIN"/>
    <property type="match status" value="1"/>
</dbReference>
<dbReference type="Proteomes" id="UP000238338">
    <property type="component" value="Unassembled WGS sequence"/>
</dbReference>